<feature type="domain" description="Rad50/SbcC-type AAA" evidence="2">
    <location>
        <begin position="5"/>
        <end position="314"/>
    </location>
</feature>
<organism evidence="3">
    <name type="scientific">hydrothermal vent metagenome</name>
    <dbReference type="NCBI Taxonomy" id="652676"/>
    <lineage>
        <taxon>unclassified sequences</taxon>
        <taxon>metagenomes</taxon>
        <taxon>ecological metagenomes</taxon>
    </lineage>
</organism>
<dbReference type="InterPro" id="IPR027417">
    <property type="entry name" value="P-loop_NTPase"/>
</dbReference>
<feature type="coiled-coil region" evidence="1">
    <location>
        <begin position="527"/>
        <end position="627"/>
    </location>
</feature>
<dbReference type="Gene3D" id="3.40.50.300">
    <property type="entry name" value="P-loop containing nucleotide triphosphate hydrolases"/>
    <property type="match status" value="2"/>
</dbReference>
<feature type="coiled-coil region" evidence="1">
    <location>
        <begin position="207"/>
        <end position="500"/>
    </location>
</feature>
<sequence>MKILKLKIKNINSLKGENEIDFSQAHFQNRIFAITGATGAGKSTLLDAITLALYAQTTRLKQNTDGFITKQCSDSFCEVCFEIAEQKYRSRFSQEQKETETIYSMQLYQDDELLSEGIPLVTQKIRELIGLDFKQFSQSIILSQGLFDRFLKAEAKDRVSFLERVMDTKVYATISKKVFQRAEEESKKLDRIRISTANTICLEPNERKEIEQKRGLLEREKKSINLDKIIYMLNQKIAFDKLSNQSENYKKELERLQNILSKRQTEETEYHDSLALLAEEKRKVEQAKLFDREIAFTEKNFKTLEQEIEKNQQELSRVEQDIDDIETQLSKLNVEKILLRRDMQSFSNIEHLKQNYTLLSSKFDELNRTQDELKELISENIEELNDKPLYMTIDNLENRAKELYRQIQAENIEKVEQQNLILEKQITKLRQKESLQKSQSEASLTKEKLKKQIDDFKARNSKLKAERDSLESVISQLEEKKTLEEKILNYEKDRARLKDGEPCLLCGSTHHPLFSDKIEPSKTEQILDEKRELYQKLQKDSIEIEKEIVKLDTELKQIDKNMIKVKRELMTLHEVKGDIQKLEEKQQTFAKELQNVRYQREELETVKEKIETEKVKLNKMRVEIQRNISHKRKKARLESQVKELSYYLIKSMRMYDVELNSHSISILNNKLKQYEEKYKHLKELNQEIHPIEGKRIQSNSKKEYIEENLTSLKKRSSIQKCDLILIKQKRFALIEDESLSKYLDELEKKREKIQKRFDSYNRLKNQFSHQKSIYFSAMEELESKQKLKLINLEAMEEQKRGMQNRLEEINQELGEIKNQLSMDNERIAKLKIEKQTLKEQEEIYQGWKMLNDLIGSVDGEKYQIFAQHLTLSTLVSIANGYLKKLNHRYTLSIKDTHSLELEVIDLFHLKSKRGVNTLSGGESFIVSLALSLALLELHSDQIEINTLFLDEGFETLDEESLKMVISTLKNLESRGKIIGIISHVPLLKEQIKTQIKIDKMGDGVSELSVTE</sequence>
<gene>
    <name evidence="3" type="ORF">MNB_SV-12-933</name>
</gene>
<reference evidence="3" key="1">
    <citation type="submission" date="2016-10" db="EMBL/GenBank/DDBJ databases">
        <authorList>
            <person name="de Groot N.N."/>
        </authorList>
    </citation>
    <scope>NUCLEOTIDE SEQUENCE</scope>
</reference>
<keyword evidence="3" id="KW-0378">Hydrolase</keyword>
<dbReference type="EMBL" id="FPHE01000108">
    <property type="protein sequence ID" value="SFV61711.1"/>
    <property type="molecule type" value="Genomic_DNA"/>
</dbReference>
<dbReference type="Pfam" id="PF13558">
    <property type="entry name" value="SbcC_Walker_B"/>
    <property type="match status" value="1"/>
</dbReference>
<accession>A0A1W1C7Q0</accession>
<dbReference type="InterPro" id="IPR038729">
    <property type="entry name" value="Rad50/SbcC_AAA"/>
</dbReference>
<evidence type="ECO:0000259" key="2">
    <source>
        <dbReference type="Pfam" id="PF13476"/>
    </source>
</evidence>
<evidence type="ECO:0000313" key="3">
    <source>
        <dbReference type="EMBL" id="SFV61711.1"/>
    </source>
</evidence>
<name>A0A1W1C7Q0_9ZZZZ</name>
<protein>
    <submittedName>
        <fullName evidence="3">Exonuclease SbcC</fullName>
    </submittedName>
</protein>
<dbReference type="PANTHER" id="PTHR32114">
    <property type="entry name" value="ABC TRANSPORTER ABCH.3"/>
    <property type="match status" value="1"/>
</dbReference>
<dbReference type="GO" id="GO:0004527">
    <property type="term" value="F:exonuclease activity"/>
    <property type="evidence" value="ECO:0007669"/>
    <property type="project" value="UniProtKB-KW"/>
</dbReference>
<dbReference type="SUPFAM" id="SSF52540">
    <property type="entry name" value="P-loop containing nucleoside triphosphate hydrolases"/>
    <property type="match status" value="1"/>
</dbReference>
<keyword evidence="3" id="KW-0269">Exonuclease</keyword>
<evidence type="ECO:0000256" key="1">
    <source>
        <dbReference type="SAM" id="Coils"/>
    </source>
</evidence>
<proteinExistence type="predicted"/>
<feature type="coiled-coil region" evidence="1">
    <location>
        <begin position="736"/>
        <end position="840"/>
    </location>
</feature>
<dbReference type="AlphaFoldDB" id="A0A1W1C7Q0"/>
<keyword evidence="1" id="KW-0175">Coiled coil</keyword>
<dbReference type="Pfam" id="PF13476">
    <property type="entry name" value="AAA_23"/>
    <property type="match status" value="1"/>
</dbReference>
<keyword evidence="3" id="KW-0540">Nuclease</keyword>
<dbReference type="PANTHER" id="PTHR32114:SF2">
    <property type="entry name" value="ABC TRANSPORTER ABCH.3"/>
    <property type="match status" value="1"/>
</dbReference>